<sequence length="142" mass="14953">MLTDALLGLTGVAGALLAAWALLLLALVVMRPAGMSAAEGLRLMPDLLRLLRSLAADRSLAWTVRLRGWVALAYVVSPIDPVPDFLPVIGLVDEVVVVAVLLRSMIRRAGPQVVGRHWRGTAQGLAVVHRLCGLPSAPPASG</sequence>
<dbReference type="Proteomes" id="UP001499993">
    <property type="component" value="Unassembled WGS sequence"/>
</dbReference>
<evidence type="ECO:0000313" key="6">
    <source>
        <dbReference type="EMBL" id="GAA4947795.1"/>
    </source>
</evidence>
<comment type="caution">
    <text evidence="6">The sequence shown here is derived from an EMBL/GenBank/DDBJ whole genome shotgun (WGS) entry which is preliminary data.</text>
</comment>
<organism evidence="6 7">
    <name type="scientific">Streptomonospora halophila</name>
    <dbReference type="NCBI Taxonomy" id="427369"/>
    <lineage>
        <taxon>Bacteria</taxon>
        <taxon>Bacillati</taxon>
        <taxon>Actinomycetota</taxon>
        <taxon>Actinomycetes</taxon>
        <taxon>Streptosporangiales</taxon>
        <taxon>Nocardiopsidaceae</taxon>
        <taxon>Streptomonospora</taxon>
    </lineage>
</organism>
<evidence type="ECO:0000259" key="5">
    <source>
        <dbReference type="Pfam" id="PF06803"/>
    </source>
</evidence>
<dbReference type="EMBL" id="BAABIK010000019">
    <property type="protein sequence ID" value="GAA4947795.1"/>
    <property type="molecule type" value="Genomic_DNA"/>
</dbReference>
<keyword evidence="2" id="KW-0812">Transmembrane</keyword>
<reference evidence="7" key="1">
    <citation type="journal article" date="2019" name="Int. J. Syst. Evol. Microbiol.">
        <title>The Global Catalogue of Microorganisms (GCM) 10K type strain sequencing project: providing services to taxonomists for standard genome sequencing and annotation.</title>
        <authorList>
            <consortium name="The Broad Institute Genomics Platform"/>
            <consortium name="The Broad Institute Genome Sequencing Center for Infectious Disease"/>
            <person name="Wu L."/>
            <person name="Ma J."/>
        </authorList>
    </citation>
    <scope>NUCLEOTIDE SEQUENCE [LARGE SCALE GENOMIC DNA]</scope>
    <source>
        <strain evidence="7">JCM 18123</strain>
    </source>
</reference>
<protein>
    <submittedName>
        <fullName evidence="6">DUF1232 domain-containing protein</fullName>
    </submittedName>
</protein>
<keyword evidence="7" id="KW-1185">Reference proteome</keyword>
<evidence type="ECO:0000313" key="7">
    <source>
        <dbReference type="Proteomes" id="UP001499993"/>
    </source>
</evidence>
<accession>A0ABP9GMF4</accession>
<keyword evidence="4" id="KW-0472">Membrane</keyword>
<evidence type="ECO:0000256" key="4">
    <source>
        <dbReference type="ARBA" id="ARBA00023136"/>
    </source>
</evidence>
<evidence type="ECO:0000256" key="3">
    <source>
        <dbReference type="ARBA" id="ARBA00022989"/>
    </source>
</evidence>
<dbReference type="RefSeq" id="WP_345557429.1">
    <property type="nucleotide sequence ID" value="NZ_BAABIK010000019.1"/>
</dbReference>
<dbReference type="InterPro" id="IPR010652">
    <property type="entry name" value="DUF1232"/>
</dbReference>
<gene>
    <name evidence="6" type="ORF">GCM10023224_34450</name>
</gene>
<evidence type="ECO:0000256" key="1">
    <source>
        <dbReference type="ARBA" id="ARBA00004127"/>
    </source>
</evidence>
<feature type="domain" description="DUF1232" evidence="5">
    <location>
        <begin position="69"/>
        <end position="99"/>
    </location>
</feature>
<name>A0ABP9GMF4_9ACTN</name>
<dbReference type="Pfam" id="PF06803">
    <property type="entry name" value="DUF1232"/>
    <property type="match status" value="1"/>
</dbReference>
<proteinExistence type="predicted"/>
<evidence type="ECO:0000256" key="2">
    <source>
        <dbReference type="ARBA" id="ARBA00022692"/>
    </source>
</evidence>
<keyword evidence="3" id="KW-1133">Transmembrane helix</keyword>
<comment type="subcellular location">
    <subcellularLocation>
        <location evidence="1">Endomembrane system</location>
        <topology evidence="1">Multi-pass membrane protein</topology>
    </subcellularLocation>
</comment>